<reference evidence="2 3" key="1">
    <citation type="submission" date="2020-08" db="EMBL/GenBank/DDBJ databases">
        <title>Sequencing the genomes of 1000 actinobacteria strains.</title>
        <authorList>
            <person name="Klenk H.-P."/>
        </authorList>
    </citation>
    <scope>NUCLEOTIDE SEQUENCE [LARGE SCALE GENOMIC DNA]</scope>
    <source>
        <strain evidence="2 3">DSM 44230</strain>
    </source>
</reference>
<accession>A0A7W7CDP6</accession>
<sequence>MPNGSGVLERLRQARVRHAGERERASARRSGPGVQAVSHTGHAVLPSAAVLRTAGTRVARPRRHLQCWERQWGSS</sequence>
<evidence type="ECO:0000313" key="2">
    <source>
        <dbReference type="EMBL" id="MBB4679215.1"/>
    </source>
</evidence>
<dbReference type="Proteomes" id="UP000533598">
    <property type="component" value="Unassembled WGS sequence"/>
</dbReference>
<protein>
    <submittedName>
        <fullName evidence="2">Uncharacterized protein</fullName>
    </submittedName>
</protein>
<organism evidence="2 3">
    <name type="scientific">Crossiella cryophila</name>
    <dbReference type="NCBI Taxonomy" id="43355"/>
    <lineage>
        <taxon>Bacteria</taxon>
        <taxon>Bacillati</taxon>
        <taxon>Actinomycetota</taxon>
        <taxon>Actinomycetes</taxon>
        <taxon>Pseudonocardiales</taxon>
        <taxon>Pseudonocardiaceae</taxon>
        <taxon>Crossiella</taxon>
    </lineage>
</organism>
<evidence type="ECO:0000256" key="1">
    <source>
        <dbReference type="SAM" id="MobiDB-lite"/>
    </source>
</evidence>
<gene>
    <name evidence="2" type="ORF">HNR67_005333</name>
</gene>
<dbReference type="RefSeq" id="WP_185004988.1">
    <property type="nucleotide sequence ID" value="NZ_BAAAUI010000025.1"/>
</dbReference>
<dbReference type="EMBL" id="JACHMH010000001">
    <property type="protein sequence ID" value="MBB4679215.1"/>
    <property type="molecule type" value="Genomic_DNA"/>
</dbReference>
<proteinExistence type="predicted"/>
<dbReference type="AlphaFoldDB" id="A0A7W7CDP6"/>
<name>A0A7W7CDP6_9PSEU</name>
<feature type="region of interest" description="Disordered" evidence="1">
    <location>
        <begin position="1"/>
        <end position="41"/>
    </location>
</feature>
<evidence type="ECO:0000313" key="3">
    <source>
        <dbReference type="Proteomes" id="UP000533598"/>
    </source>
</evidence>
<comment type="caution">
    <text evidence="2">The sequence shown here is derived from an EMBL/GenBank/DDBJ whole genome shotgun (WGS) entry which is preliminary data.</text>
</comment>
<keyword evidence="3" id="KW-1185">Reference proteome</keyword>